<sequence>MKRLILSSIMVLAANSAFAECGMNASRCFKKDGSTYELQQNLGGGYAVSRDGKSEGRLSQNLSGSWTLYRPDGTTETFDRKPSSIPKY</sequence>
<feature type="signal peptide" evidence="1">
    <location>
        <begin position="1"/>
        <end position="19"/>
    </location>
</feature>
<comment type="caution">
    <text evidence="2">The sequence shown here is derived from an EMBL/GenBank/DDBJ whole genome shotgun (WGS) entry which is preliminary data.</text>
</comment>
<feature type="chain" id="PRO_5041648948" evidence="1">
    <location>
        <begin position="20"/>
        <end position="88"/>
    </location>
</feature>
<proteinExistence type="predicted"/>
<accession>A0AA92HAY5</accession>
<gene>
    <name evidence="2" type="ORF">DC430_04210</name>
</gene>
<evidence type="ECO:0000313" key="3">
    <source>
        <dbReference type="Proteomes" id="UP000244335"/>
    </source>
</evidence>
<evidence type="ECO:0000256" key="1">
    <source>
        <dbReference type="SAM" id="SignalP"/>
    </source>
</evidence>
<organism evidence="2 3">
    <name type="scientific">Rhizobium rhizogenes</name>
    <name type="common">Agrobacterium rhizogenes</name>
    <dbReference type="NCBI Taxonomy" id="359"/>
    <lineage>
        <taxon>Bacteria</taxon>
        <taxon>Pseudomonadati</taxon>
        <taxon>Pseudomonadota</taxon>
        <taxon>Alphaproteobacteria</taxon>
        <taxon>Hyphomicrobiales</taxon>
        <taxon>Rhizobiaceae</taxon>
        <taxon>Rhizobium/Agrobacterium group</taxon>
        <taxon>Rhizobium</taxon>
    </lineage>
</organism>
<dbReference type="AlphaFoldDB" id="A0AA92HAY5"/>
<dbReference type="EMBL" id="QDFR01000001">
    <property type="protein sequence ID" value="PVE56961.1"/>
    <property type="molecule type" value="Genomic_DNA"/>
</dbReference>
<keyword evidence="1" id="KW-0732">Signal</keyword>
<dbReference type="RefSeq" id="WP_062426272.1">
    <property type="nucleotide sequence ID" value="NZ_QDFR01000001.1"/>
</dbReference>
<protein>
    <submittedName>
        <fullName evidence="2">Uncharacterized protein</fullName>
    </submittedName>
</protein>
<dbReference type="Proteomes" id="UP000244335">
    <property type="component" value="Unassembled WGS sequence"/>
</dbReference>
<evidence type="ECO:0000313" key="2">
    <source>
        <dbReference type="EMBL" id="PVE56961.1"/>
    </source>
</evidence>
<name>A0AA92HAY5_RHIRH</name>
<reference evidence="2 3" key="1">
    <citation type="submission" date="2018-04" db="EMBL/GenBank/DDBJ databases">
        <authorList>
            <person name="Hagen T."/>
        </authorList>
    </citation>
    <scope>NUCLEOTIDE SEQUENCE [LARGE SCALE GENOMIC DNA]</scope>
    <source>
        <strain evidence="2 3">TPD7009</strain>
    </source>
</reference>
<dbReference type="GeneID" id="301043428"/>